<keyword evidence="2 6" id="KW-0812">Transmembrane</keyword>
<evidence type="ECO:0000313" key="8">
    <source>
        <dbReference type="Proteomes" id="UP000006437"/>
    </source>
</evidence>
<accession>G9WXV9</accession>
<dbReference type="AlphaFoldDB" id="G9WXV9"/>
<evidence type="ECO:0000256" key="6">
    <source>
        <dbReference type="SAM" id="Phobius"/>
    </source>
</evidence>
<feature type="transmembrane region" description="Helical" evidence="6">
    <location>
        <begin position="186"/>
        <end position="207"/>
    </location>
</feature>
<dbReference type="Gene3D" id="1.20.1080.10">
    <property type="entry name" value="Glycerol uptake facilitator protein"/>
    <property type="match status" value="1"/>
</dbReference>
<organism evidence="7 8">
    <name type="scientific">Peptoanaerobacter stomatis</name>
    <dbReference type="NCBI Taxonomy" id="796937"/>
    <lineage>
        <taxon>Bacteria</taxon>
        <taxon>Bacillati</taxon>
        <taxon>Bacillota</taxon>
        <taxon>Clostridia</taxon>
        <taxon>Peptostreptococcales</taxon>
        <taxon>Filifactoraceae</taxon>
        <taxon>Peptoanaerobacter</taxon>
    </lineage>
</organism>
<dbReference type="GO" id="GO:0015499">
    <property type="term" value="F:formate transmembrane transporter activity"/>
    <property type="evidence" value="ECO:0007669"/>
    <property type="project" value="TreeGrafter"/>
</dbReference>
<evidence type="ECO:0000256" key="3">
    <source>
        <dbReference type="ARBA" id="ARBA00022989"/>
    </source>
</evidence>
<comment type="subcellular location">
    <subcellularLocation>
        <location evidence="1">Membrane</location>
        <topology evidence="1">Multi-pass membrane protein</topology>
    </subcellularLocation>
</comment>
<feature type="transmembrane region" description="Helical" evidence="6">
    <location>
        <begin position="243"/>
        <end position="265"/>
    </location>
</feature>
<dbReference type="HOGENOM" id="CLU_036896_3_0_9"/>
<proteinExistence type="inferred from homology"/>
<name>G9WXV9_9FIRM</name>
<evidence type="ECO:0008006" key="9">
    <source>
        <dbReference type="Google" id="ProtNLM"/>
    </source>
</evidence>
<feature type="transmembrane region" description="Helical" evidence="6">
    <location>
        <begin position="21"/>
        <end position="43"/>
    </location>
</feature>
<keyword evidence="3 6" id="KW-1133">Transmembrane helix</keyword>
<gene>
    <name evidence="7" type="ORF">HMPREF9629_00198</name>
</gene>
<protein>
    <recommendedName>
        <fullName evidence="9">Formate/nitrite transporter</fullName>
    </recommendedName>
</protein>
<evidence type="ECO:0000256" key="5">
    <source>
        <dbReference type="ARBA" id="ARBA00049660"/>
    </source>
</evidence>
<evidence type="ECO:0000313" key="7">
    <source>
        <dbReference type="EMBL" id="EHL16956.1"/>
    </source>
</evidence>
<dbReference type="EMBL" id="AFZE01000001">
    <property type="protein sequence ID" value="EHL16956.1"/>
    <property type="molecule type" value="Genomic_DNA"/>
</dbReference>
<dbReference type="PANTHER" id="PTHR30520">
    <property type="entry name" value="FORMATE TRANSPORTER-RELATED"/>
    <property type="match status" value="1"/>
</dbReference>
<dbReference type="PATRIC" id="fig|796937.3.peg.203"/>
<keyword evidence="4 6" id="KW-0472">Membrane</keyword>
<comment type="similarity">
    <text evidence="5">Belongs to the FNT transporter (TC 1.A.16) family.</text>
</comment>
<comment type="caution">
    <text evidence="7">The sequence shown here is derived from an EMBL/GenBank/DDBJ whole genome shotgun (WGS) entry which is preliminary data.</text>
</comment>
<dbReference type="RefSeq" id="WP_009524435.1">
    <property type="nucleotide sequence ID" value="NZ_JH414546.1"/>
</dbReference>
<dbReference type="InterPro" id="IPR023271">
    <property type="entry name" value="Aquaporin-like"/>
</dbReference>
<dbReference type="Proteomes" id="UP000006437">
    <property type="component" value="Unassembled WGS sequence"/>
</dbReference>
<evidence type="ECO:0000256" key="4">
    <source>
        <dbReference type="ARBA" id="ARBA00023136"/>
    </source>
</evidence>
<evidence type="ECO:0000256" key="2">
    <source>
        <dbReference type="ARBA" id="ARBA00022692"/>
    </source>
</evidence>
<feature type="transmembrane region" description="Helical" evidence="6">
    <location>
        <begin position="155"/>
        <end position="174"/>
    </location>
</feature>
<dbReference type="PANTHER" id="PTHR30520:SF6">
    <property type="entry name" value="FORMATE_NITRATE FAMILY TRANSPORTER (EUROFUNG)"/>
    <property type="match status" value="1"/>
</dbReference>
<dbReference type="BioCyc" id="EBAC796937-HMP:GMGH-198-MONOMER"/>
<dbReference type="Pfam" id="PF01226">
    <property type="entry name" value="Form_Nir_trans"/>
    <property type="match status" value="1"/>
</dbReference>
<dbReference type="GO" id="GO:0005886">
    <property type="term" value="C:plasma membrane"/>
    <property type="evidence" value="ECO:0007669"/>
    <property type="project" value="TreeGrafter"/>
</dbReference>
<sequence>MLSAKEVAEQYIELGEKKSGYPLYKMIGLAILAGIFIALASVASNTVSATVESGSIAKLLAGLVFPGGLIMVLCCGTELFTGDCLLVISLLKKKISLFRMLRCWFFVYIGNLIGSVIIAGLINMSGQLSFFNNELALTTIKVAVKKVSYTFSQGLAMGILCNILVCTAVIMAFSGKTLSDKVLGTFFPILLFILSGFEHCVANMYYIPSGMMALSNSEYVKIAVEHNIHIEKLNIGSFFINNLLPVTIGNIIGGAIFIGAFYWFLYLREEH</sequence>
<reference evidence="7 8" key="1">
    <citation type="submission" date="2011-08" db="EMBL/GenBank/DDBJ databases">
        <title>The Genome Sequence of Eubacteriaceae bacterium ACC19a.</title>
        <authorList>
            <consortium name="The Broad Institute Genome Sequencing Platform"/>
            <person name="Earl A."/>
            <person name="Ward D."/>
            <person name="Feldgarden M."/>
            <person name="Gevers D."/>
            <person name="Sizova M."/>
            <person name="Hazen A."/>
            <person name="Epstein S."/>
            <person name="Young S.K."/>
            <person name="Zeng Q."/>
            <person name="Gargeya S."/>
            <person name="Fitzgerald M."/>
            <person name="Haas B."/>
            <person name="Abouelleil A."/>
            <person name="Alvarado L."/>
            <person name="Arachchi H.M."/>
            <person name="Berlin A."/>
            <person name="Brown A."/>
            <person name="Chapman S.B."/>
            <person name="Chen Z."/>
            <person name="Dunbar C."/>
            <person name="Freedman E."/>
            <person name="Gearin G."/>
            <person name="Gellesch M."/>
            <person name="Goldberg J."/>
            <person name="Griggs A."/>
            <person name="Gujja S."/>
            <person name="Heiman D."/>
            <person name="Howarth C."/>
            <person name="Larson L."/>
            <person name="Lui A."/>
            <person name="MacDonald P.J.P."/>
            <person name="Montmayeur A."/>
            <person name="Murphy C."/>
            <person name="Neiman D."/>
            <person name="Pearson M."/>
            <person name="Priest M."/>
            <person name="Roberts A."/>
            <person name="Saif S."/>
            <person name="Shea T."/>
            <person name="Shenoy N."/>
            <person name="Sisk P."/>
            <person name="Stolte C."/>
            <person name="Sykes S."/>
            <person name="Wortman J."/>
            <person name="Nusbaum C."/>
            <person name="Birren B."/>
        </authorList>
    </citation>
    <scope>NUCLEOTIDE SEQUENCE [LARGE SCALE GENOMIC DNA]</scope>
    <source>
        <strain evidence="7 8">ACC19a</strain>
    </source>
</reference>
<evidence type="ECO:0000256" key="1">
    <source>
        <dbReference type="ARBA" id="ARBA00004141"/>
    </source>
</evidence>
<feature type="transmembrane region" description="Helical" evidence="6">
    <location>
        <begin position="63"/>
        <end position="91"/>
    </location>
</feature>
<feature type="transmembrane region" description="Helical" evidence="6">
    <location>
        <begin position="103"/>
        <end position="122"/>
    </location>
</feature>
<dbReference type="InterPro" id="IPR000292">
    <property type="entry name" value="For/NO2_transpt"/>
</dbReference>